<proteinExistence type="predicted"/>
<gene>
    <name evidence="3" type="ORF">C9374_003953</name>
</gene>
<protein>
    <submittedName>
        <fullName evidence="3">Uncharacterized protein</fullName>
    </submittedName>
</protein>
<name>A0AA88H6D1_NAELO</name>
<dbReference type="SUPFAM" id="SSF52540">
    <property type="entry name" value="P-loop containing nucleoside triphosphate hydrolases"/>
    <property type="match status" value="1"/>
</dbReference>
<dbReference type="SMART" id="SM00175">
    <property type="entry name" value="RAB"/>
    <property type="match status" value="1"/>
</dbReference>
<dbReference type="EMBL" id="PYSW02000001">
    <property type="protein sequence ID" value="KAG2394189.1"/>
    <property type="molecule type" value="Genomic_DNA"/>
</dbReference>
<dbReference type="Gene3D" id="3.40.50.300">
    <property type="entry name" value="P-loop containing nucleotide triphosphate hydrolases"/>
    <property type="match status" value="1"/>
</dbReference>
<evidence type="ECO:0000313" key="4">
    <source>
        <dbReference type="Proteomes" id="UP000816034"/>
    </source>
</evidence>
<keyword evidence="1" id="KW-0547">Nucleotide-binding</keyword>
<dbReference type="Pfam" id="PF00071">
    <property type="entry name" value="Ras"/>
    <property type="match status" value="1"/>
</dbReference>
<accession>A0AA88H6D1</accession>
<keyword evidence="2" id="KW-0342">GTP-binding</keyword>
<dbReference type="CDD" id="cd00154">
    <property type="entry name" value="Rab"/>
    <property type="match status" value="1"/>
</dbReference>
<dbReference type="InterPro" id="IPR027417">
    <property type="entry name" value="P-loop_NTPase"/>
</dbReference>
<dbReference type="InterPro" id="IPR001806">
    <property type="entry name" value="Small_GTPase"/>
</dbReference>
<dbReference type="GO" id="GO:0003924">
    <property type="term" value="F:GTPase activity"/>
    <property type="evidence" value="ECO:0007669"/>
    <property type="project" value="InterPro"/>
</dbReference>
<dbReference type="AlphaFoldDB" id="A0AA88H6D1"/>
<dbReference type="InterPro" id="IPR050227">
    <property type="entry name" value="Rab"/>
</dbReference>
<dbReference type="PANTHER" id="PTHR47977">
    <property type="entry name" value="RAS-RELATED PROTEIN RAB"/>
    <property type="match status" value="1"/>
</dbReference>
<evidence type="ECO:0000256" key="2">
    <source>
        <dbReference type="ARBA" id="ARBA00023134"/>
    </source>
</evidence>
<dbReference type="GeneID" id="68096408"/>
<comment type="caution">
    <text evidence="3">The sequence shown here is derived from an EMBL/GenBank/DDBJ whole genome shotgun (WGS) entry which is preliminary data.</text>
</comment>
<dbReference type="PRINTS" id="PR00449">
    <property type="entry name" value="RASTRNSFRMNG"/>
</dbReference>
<dbReference type="GO" id="GO:0005525">
    <property type="term" value="F:GTP binding"/>
    <property type="evidence" value="ECO:0007669"/>
    <property type="project" value="UniProtKB-KW"/>
</dbReference>
<dbReference type="Proteomes" id="UP000816034">
    <property type="component" value="Unassembled WGS sequence"/>
</dbReference>
<keyword evidence="4" id="KW-1185">Reference proteome</keyword>
<evidence type="ECO:0000313" key="3">
    <source>
        <dbReference type="EMBL" id="KAG2394189.1"/>
    </source>
</evidence>
<dbReference type="RefSeq" id="XP_044556083.1">
    <property type="nucleotide sequence ID" value="XM_044693538.1"/>
</dbReference>
<sequence length="229" mass="26159">MLNQTHLLFTIETFLPFTTFRTNHTKIKDRHARIRLSVQGIAGRYVFQVLVISKLANLGNYGAGKTSFLRASLLDIPPTSSQAFTTIGIDFGLRMFVLGDSCKVKLQMWDQFGPGRFRSITASYYRGASVIYCLIDLTDQNQWLESKIRCICEHAPDGAEIIVIGTKADLHDKRKMLRRDLEKLAFETFKGSLYLEITNMKIEEPQTVVLYSVLFRYLLSANKMTSEKK</sequence>
<dbReference type="PROSITE" id="PS51419">
    <property type="entry name" value="RAB"/>
    <property type="match status" value="1"/>
</dbReference>
<reference evidence="3 4" key="1">
    <citation type="journal article" date="2018" name="BMC Genomics">
        <title>The genome of Naegleria lovaniensis, the basis for a comparative approach to unravel pathogenicity factors of the human pathogenic amoeba N. fowleri.</title>
        <authorList>
            <person name="Liechti N."/>
            <person name="Schurch N."/>
            <person name="Bruggmann R."/>
            <person name="Wittwer M."/>
        </authorList>
    </citation>
    <scope>NUCLEOTIDE SEQUENCE [LARGE SCALE GENOMIC DNA]</scope>
    <source>
        <strain evidence="3 4">ATCC 30569</strain>
    </source>
</reference>
<organism evidence="3 4">
    <name type="scientific">Naegleria lovaniensis</name>
    <name type="common">Amoeba</name>
    <dbReference type="NCBI Taxonomy" id="51637"/>
    <lineage>
        <taxon>Eukaryota</taxon>
        <taxon>Discoba</taxon>
        <taxon>Heterolobosea</taxon>
        <taxon>Tetramitia</taxon>
        <taxon>Eutetramitia</taxon>
        <taxon>Vahlkampfiidae</taxon>
        <taxon>Naegleria</taxon>
    </lineage>
</organism>
<evidence type="ECO:0000256" key="1">
    <source>
        <dbReference type="ARBA" id="ARBA00022741"/>
    </source>
</evidence>